<dbReference type="Pfam" id="PF13621">
    <property type="entry name" value="Cupin_8"/>
    <property type="match status" value="1"/>
</dbReference>
<dbReference type="PANTHER" id="PTHR12461:SF102">
    <property type="entry name" value="LYSINE-SPECIFIC DEMETHYLASE JMJ31"/>
    <property type="match status" value="1"/>
</dbReference>
<dbReference type="Gene3D" id="2.60.120.650">
    <property type="entry name" value="Cupin"/>
    <property type="match status" value="1"/>
</dbReference>
<comment type="similarity">
    <text evidence="1">Belongs to the JARID1 histone demethylase family.</text>
</comment>
<dbReference type="eggNOG" id="ENOG502QT8Y">
    <property type="taxonomic scope" value="Eukaryota"/>
</dbReference>
<feature type="compositionally biased region" description="Low complexity" evidence="2">
    <location>
        <begin position="518"/>
        <end position="528"/>
    </location>
</feature>
<proteinExistence type="inferred from homology"/>
<feature type="region of interest" description="Disordered" evidence="2">
    <location>
        <begin position="450"/>
        <end position="487"/>
    </location>
</feature>
<dbReference type="SUPFAM" id="SSF51197">
    <property type="entry name" value="Clavaminate synthase-like"/>
    <property type="match status" value="1"/>
</dbReference>
<evidence type="ECO:0000256" key="1">
    <source>
        <dbReference type="ARBA" id="ARBA00006801"/>
    </source>
</evidence>
<dbReference type="InterPro" id="IPR041667">
    <property type="entry name" value="Cupin_8"/>
</dbReference>
<accession>M7ZL21</accession>
<feature type="compositionally biased region" description="Basic and acidic residues" evidence="2">
    <location>
        <begin position="529"/>
        <end position="539"/>
    </location>
</feature>
<evidence type="ECO:0000313" key="5">
    <source>
        <dbReference type="EMBL" id="EMS63933.1"/>
    </source>
</evidence>
<feature type="region of interest" description="Disordered" evidence="2">
    <location>
        <begin position="516"/>
        <end position="539"/>
    </location>
</feature>
<keyword evidence="3" id="KW-1133">Transmembrane helix</keyword>
<dbReference type="PANTHER" id="PTHR12461">
    <property type="entry name" value="HYPOXIA-INDUCIBLE FACTOR 1 ALPHA INHIBITOR-RELATED"/>
    <property type="match status" value="1"/>
</dbReference>
<feature type="domain" description="Cupin-like" evidence="4">
    <location>
        <begin position="98"/>
        <end position="218"/>
    </location>
</feature>
<keyword evidence="3" id="KW-0812">Transmembrane</keyword>
<reference evidence="5" key="1">
    <citation type="journal article" date="2013" name="Nature">
        <title>Draft genome of the wheat A-genome progenitor Triticum urartu.</title>
        <authorList>
            <person name="Ling H.Q."/>
            <person name="Zhao S."/>
            <person name="Liu D."/>
            <person name="Wang J."/>
            <person name="Sun H."/>
            <person name="Zhang C."/>
            <person name="Fan H."/>
            <person name="Li D."/>
            <person name="Dong L."/>
            <person name="Tao Y."/>
            <person name="Gao C."/>
            <person name="Wu H."/>
            <person name="Li Y."/>
            <person name="Cui Y."/>
            <person name="Guo X."/>
            <person name="Zheng S."/>
            <person name="Wang B."/>
            <person name="Yu K."/>
            <person name="Liang Q."/>
            <person name="Yang W."/>
            <person name="Lou X."/>
            <person name="Chen J."/>
            <person name="Feng M."/>
            <person name="Jian J."/>
            <person name="Zhang X."/>
            <person name="Luo G."/>
            <person name="Jiang Y."/>
            <person name="Liu J."/>
            <person name="Wang Z."/>
            <person name="Sha Y."/>
            <person name="Zhang B."/>
            <person name="Wu H."/>
            <person name="Tang D."/>
            <person name="Shen Q."/>
            <person name="Xue P."/>
            <person name="Zou S."/>
            <person name="Wang X."/>
            <person name="Liu X."/>
            <person name="Wang F."/>
            <person name="Yang Y."/>
            <person name="An X."/>
            <person name="Dong Z."/>
            <person name="Zhang K."/>
            <person name="Zhang X."/>
            <person name="Luo M.C."/>
            <person name="Dvorak J."/>
            <person name="Tong Y."/>
            <person name="Wang J."/>
            <person name="Yang H."/>
            <person name="Li Z."/>
            <person name="Wang D."/>
            <person name="Zhang A."/>
            <person name="Wang J."/>
        </authorList>
    </citation>
    <scope>NUCLEOTIDE SEQUENCE</scope>
</reference>
<evidence type="ECO:0000256" key="2">
    <source>
        <dbReference type="SAM" id="MobiDB-lite"/>
    </source>
</evidence>
<keyword evidence="3" id="KW-0472">Membrane</keyword>
<dbReference type="EMBL" id="KD062719">
    <property type="protein sequence ID" value="EMS63933.1"/>
    <property type="molecule type" value="Genomic_DNA"/>
</dbReference>
<feature type="compositionally biased region" description="Basic and acidic residues" evidence="2">
    <location>
        <begin position="452"/>
        <end position="474"/>
    </location>
</feature>
<feature type="transmembrane region" description="Helical" evidence="3">
    <location>
        <begin position="217"/>
        <end position="237"/>
    </location>
</feature>
<evidence type="ECO:0000256" key="3">
    <source>
        <dbReference type="SAM" id="Phobius"/>
    </source>
</evidence>
<dbReference type="STRING" id="4572.M7ZL21"/>
<protein>
    <recommendedName>
        <fullName evidence="4">Cupin-like domain-containing protein</fullName>
    </recommendedName>
</protein>
<dbReference type="AlphaFoldDB" id="M7ZL21"/>
<gene>
    <name evidence="5" type="ORF">TRIUR3_06423</name>
</gene>
<name>M7ZL21_TRIUA</name>
<organism evidence="5">
    <name type="scientific">Triticum urartu</name>
    <name type="common">Red wild einkorn</name>
    <name type="synonym">Crithodium urartu</name>
    <dbReference type="NCBI Taxonomy" id="4572"/>
    <lineage>
        <taxon>Eukaryota</taxon>
        <taxon>Viridiplantae</taxon>
        <taxon>Streptophyta</taxon>
        <taxon>Embryophyta</taxon>
        <taxon>Tracheophyta</taxon>
        <taxon>Spermatophyta</taxon>
        <taxon>Magnoliopsida</taxon>
        <taxon>Liliopsida</taxon>
        <taxon>Poales</taxon>
        <taxon>Poaceae</taxon>
        <taxon>BOP clade</taxon>
        <taxon>Pooideae</taxon>
        <taxon>Triticodae</taxon>
        <taxon>Triticeae</taxon>
        <taxon>Triticinae</taxon>
        <taxon>Triticum</taxon>
    </lineage>
</organism>
<dbReference type="OMA" id="MVQKSPF"/>
<evidence type="ECO:0000259" key="4">
    <source>
        <dbReference type="Pfam" id="PF13621"/>
    </source>
</evidence>
<sequence length="655" mass="75434">MQAEEDAEFVGARVEAGLRAARFSAPPSSEEFAASIEPKNVPAEKVGPDVAVEAMMSSTGHVFYGDLRSHERVSILNTENKERCSLEVLKEDIQEPIFLKGKPFSSINFWMSRAHMRSSTHYDPHHNLLCVVAGCKKGISPFYCNCRWTFCVLIEFALFNFSFMIKNAFSDPPIIFGSGVSIEEPDYSSYTRAKYMKEYSERVVLNCGDALFIPEGWYMFLNYFTLYLILFLSISVFDTRRMRDKRAKVARTKWWKVKGEVAQVFKERVIKEGPWEEGGDADNVWMKMATCIRKVASEEFGVSRGRRSEDKDTWWWNDDVQKAIKEKKDCFRRLYLDRSADNIEKYKMAKKAAKRAVGEARSRAYEDLYQRYHQVDSDDLTIAINFWWKSRIMTEMLEHMDAYYLRRILRRLVDTEMNKIVQKNFFRHAKENNGFQPTDKELRGSEQFNLHNEVKSHDTSDKKGARDTSDKKGAADTSGKKGAPLQSLEPSTLQALYELMSMVHDSVEAVDQNDIAESASQDTSSSQSNERKKTAADDSSLLEKDPVAKIILPVEPLELRSMLLAMVHTFPRTLEGLVLNILGPTGAEILTRKFDEMDQQTTTEEQTEFYKTFYSAFDDQYAAMDALLNRKELFSFQVFQSVLDQYLRVHVDRPS</sequence>